<keyword evidence="3" id="KW-0804">Transcription</keyword>
<comment type="caution">
    <text evidence="6">The sequence shown here is derived from an EMBL/GenBank/DDBJ whole genome shotgun (WGS) entry which is preliminary data.</text>
</comment>
<dbReference type="PATRIC" id="fig|1703.6.peg.371"/>
<keyword evidence="1" id="KW-0805">Transcription regulation</keyword>
<evidence type="ECO:0000256" key="3">
    <source>
        <dbReference type="ARBA" id="ARBA00023163"/>
    </source>
</evidence>
<dbReference type="InterPro" id="IPR005471">
    <property type="entry name" value="Tscrpt_reg_IclR_N"/>
</dbReference>
<dbReference type="Gene3D" id="3.30.450.40">
    <property type="match status" value="1"/>
</dbReference>
<dbReference type="Proteomes" id="UP000031488">
    <property type="component" value="Unassembled WGS sequence"/>
</dbReference>
<feature type="domain" description="HTH iclR-type" evidence="4">
    <location>
        <begin position="17"/>
        <end position="76"/>
    </location>
</feature>
<evidence type="ECO:0000313" key="7">
    <source>
        <dbReference type="Proteomes" id="UP000031488"/>
    </source>
</evidence>
<feature type="domain" description="IclR-ED" evidence="5">
    <location>
        <begin position="77"/>
        <end position="255"/>
    </location>
</feature>
<evidence type="ECO:0000256" key="1">
    <source>
        <dbReference type="ARBA" id="ARBA00023015"/>
    </source>
</evidence>
<dbReference type="PANTHER" id="PTHR30136">
    <property type="entry name" value="HELIX-TURN-HELIX TRANSCRIPTIONAL REGULATOR, ICLR FAMILY"/>
    <property type="match status" value="1"/>
</dbReference>
<evidence type="ECO:0000256" key="2">
    <source>
        <dbReference type="ARBA" id="ARBA00023125"/>
    </source>
</evidence>
<keyword evidence="7" id="KW-1185">Reference proteome</keyword>
<gene>
    <name evidence="6" type="ORF">AE0388_0483</name>
</gene>
<dbReference type="GO" id="GO:0003700">
    <property type="term" value="F:DNA-binding transcription factor activity"/>
    <property type="evidence" value="ECO:0007669"/>
    <property type="project" value="TreeGrafter"/>
</dbReference>
<dbReference type="RefSeq" id="WP_052239708.1">
    <property type="nucleotide sequence ID" value="NZ_JTJZ01000012.1"/>
</dbReference>
<dbReference type="Gene3D" id="1.10.10.10">
    <property type="entry name" value="Winged helix-like DNA-binding domain superfamily/Winged helix DNA-binding domain"/>
    <property type="match status" value="1"/>
</dbReference>
<sequence length="256" mass="27982">MTENLDRRSSEPIPQGTQTLARGLQIISAVAHGSKTLKAVIDTTGLGRSSAHRMIQLLVQMGYLRHGSPGEFRLGPTLIEFGFTALNQDPLPVVARESLEALAERTQDTIHLSVEDGESVLYLHKIPGTRGAEMRSRIGHRMPLTRTGVGKALLLGQEDRWERLFIAENPEADSAAVESFVKRMNGYTRDGASFDLEENEPGIRCVAAPIRDGSGEIVAGISLSATRPFMPKDRMQALVPVMKSAAREISVKLGYH</sequence>
<dbReference type="AlphaFoldDB" id="A0A0B9A590"/>
<keyword evidence="2" id="KW-0238">DNA-binding</keyword>
<dbReference type="PANTHER" id="PTHR30136:SF35">
    <property type="entry name" value="HTH-TYPE TRANSCRIPTIONAL REGULATOR RV1719"/>
    <property type="match status" value="1"/>
</dbReference>
<reference evidence="6 7" key="1">
    <citation type="submission" date="2014-11" db="EMBL/GenBank/DDBJ databases">
        <title>Draft Genome Sequence of Brevibacterium linens AE038-8.</title>
        <authorList>
            <person name="Maizel D."/>
            <person name="Utturkar S.M."/>
            <person name="Brown S.D."/>
            <person name="Ferrero M."/>
            <person name="Rosen B.P."/>
        </authorList>
    </citation>
    <scope>NUCLEOTIDE SEQUENCE [LARGE SCALE GENOMIC DNA]</scope>
    <source>
        <strain evidence="6 7">AE038-8</strain>
    </source>
</reference>
<dbReference type="SUPFAM" id="SSF55781">
    <property type="entry name" value="GAF domain-like"/>
    <property type="match status" value="1"/>
</dbReference>
<dbReference type="SUPFAM" id="SSF46785">
    <property type="entry name" value="Winged helix' DNA-binding domain"/>
    <property type="match status" value="1"/>
</dbReference>
<dbReference type="PROSITE" id="PS51077">
    <property type="entry name" value="HTH_ICLR"/>
    <property type="match status" value="1"/>
</dbReference>
<dbReference type="InterPro" id="IPR050707">
    <property type="entry name" value="HTH_MetabolicPath_Reg"/>
</dbReference>
<dbReference type="InterPro" id="IPR029016">
    <property type="entry name" value="GAF-like_dom_sf"/>
</dbReference>
<dbReference type="InterPro" id="IPR036388">
    <property type="entry name" value="WH-like_DNA-bd_sf"/>
</dbReference>
<proteinExistence type="predicted"/>
<dbReference type="GO" id="GO:0003677">
    <property type="term" value="F:DNA binding"/>
    <property type="evidence" value="ECO:0007669"/>
    <property type="project" value="UniProtKB-KW"/>
</dbReference>
<name>A0A0B9A590_BRELN</name>
<dbReference type="OrthoDB" id="8479143at2"/>
<dbReference type="GO" id="GO:0045892">
    <property type="term" value="P:negative regulation of DNA-templated transcription"/>
    <property type="evidence" value="ECO:0007669"/>
    <property type="project" value="TreeGrafter"/>
</dbReference>
<evidence type="ECO:0000259" key="4">
    <source>
        <dbReference type="PROSITE" id="PS51077"/>
    </source>
</evidence>
<dbReference type="PROSITE" id="PS51078">
    <property type="entry name" value="ICLR_ED"/>
    <property type="match status" value="1"/>
</dbReference>
<dbReference type="InterPro" id="IPR014757">
    <property type="entry name" value="Tscrpt_reg_IclR_C"/>
</dbReference>
<dbReference type="Pfam" id="PF09339">
    <property type="entry name" value="HTH_IclR"/>
    <property type="match status" value="1"/>
</dbReference>
<dbReference type="InterPro" id="IPR036390">
    <property type="entry name" value="WH_DNA-bd_sf"/>
</dbReference>
<dbReference type="Pfam" id="PF01614">
    <property type="entry name" value="IclR_C"/>
    <property type="match status" value="1"/>
</dbReference>
<evidence type="ECO:0000259" key="5">
    <source>
        <dbReference type="PROSITE" id="PS51078"/>
    </source>
</evidence>
<evidence type="ECO:0000313" key="6">
    <source>
        <dbReference type="EMBL" id="KHS54022.1"/>
    </source>
</evidence>
<organism evidence="6 7">
    <name type="scientific">Brevibacterium linens</name>
    <dbReference type="NCBI Taxonomy" id="1703"/>
    <lineage>
        <taxon>Bacteria</taxon>
        <taxon>Bacillati</taxon>
        <taxon>Actinomycetota</taxon>
        <taxon>Actinomycetes</taxon>
        <taxon>Micrococcales</taxon>
        <taxon>Brevibacteriaceae</taxon>
        <taxon>Brevibacterium</taxon>
    </lineage>
</organism>
<dbReference type="EMBL" id="JTJZ01000012">
    <property type="protein sequence ID" value="KHS54022.1"/>
    <property type="molecule type" value="Genomic_DNA"/>
</dbReference>
<dbReference type="SMART" id="SM00346">
    <property type="entry name" value="HTH_ICLR"/>
    <property type="match status" value="1"/>
</dbReference>
<accession>A0A0B9A590</accession>
<protein>
    <submittedName>
        <fullName evidence="6">Transcriptional regulator, IclR family</fullName>
    </submittedName>
</protein>